<evidence type="ECO:0000313" key="1">
    <source>
        <dbReference type="EMBL" id="SEB21530.1"/>
    </source>
</evidence>
<organism evidence="1 2">
    <name type="scientific">Pedobacter hartonius</name>
    <dbReference type="NCBI Taxonomy" id="425514"/>
    <lineage>
        <taxon>Bacteria</taxon>
        <taxon>Pseudomonadati</taxon>
        <taxon>Bacteroidota</taxon>
        <taxon>Sphingobacteriia</taxon>
        <taxon>Sphingobacteriales</taxon>
        <taxon>Sphingobacteriaceae</taxon>
        <taxon>Pedobacter</taxon>
    </lineage>
</organism>
<dbReference type="Proteomes" id="UP000198850">
    <property type="component" value="Unassembled WGS sequence"/>
</dbReference>
<reference evidence="1 2" key="1">
    <citation type="submission" date="2016-10" db="EMBL/GenBank/DDBJ databases">
        <authorList>
            <person name="de Groot N.N."/>
        </authorList>
    </citation>
    <scope>NUCLEOTIDE SEQUENCE [LARGE SCALE GENOMIC DNA]</scope>
    <source>
        <strain evidence="1 2">DSM 19033</strain>
    </source>
</reference>
<dbReference type="OrthoDB" id="799283at2"/>
<dbReference type="AlphaFoldDB" id="A0A1H4HJC4"/>
<keyword evidence="2" id="KW-1185">Reference proteome</keyword>
<accession>A0A1H4HJC4</accession>
<evidence type="ECO:0000313" key="2">
    <source>
        <dbReference type="Proteomes" id="UP000198850"/>
    </source>
</evidence>
<gene>
    <name evidence="1" type="ORF">SAMN05443550_12015</name>
</gene>
<dbReference type="STRING" id="425514.SAMN05443550_12015"/>
<sequence length="123" mass="14103">MNLNQHTTYFGDYPPIDLSTEELKKVVLKQFTKDASSFNFSSFTNYSVLSHLKMNNIGLVIPPNTTYQGGLDTKDCSRVREIIWDLIIERYLTVGSHGQDSWPNFSITERGRAYFNELNAQTT</sequence>
<dbReference type="EMBL" id="FNRA01000020">
    <property type="protein sequence ID" value="SEB21530.1"/>
    <property type="molecule type" value="Genomic_DNA"/>
</dbReference>
<proteinExistence type="predicted"/>
<dbReference type="RefSeq" id="WP_090560071.1">
    <property type="nucleotide sequence ID" value="NZ_FNRA01000020.1"/>
</dbReference>
<protein>
    <submittedName>
        <fullName evidence="1">Uncharacterized protein</fullName>
    </submittedName>
</protein>
<name>A0A1H4HJC4_9SPHI</name>